<reference evidence="10 11" key="1">
    <citation type="journal article" date="2019" name="PLoS Pathog.">
        <title>Genome sequence of the bovine parasite Schistosoma bovis Tanzania.</title>
        <authorList>
            <person name="Oey H."/>
            <person name="Zakrzewski M."/>
            <person name="Gobert G."/>
            <person name="Gravermann K."/>
            <person name="Stoye J."/>
            <person name="Jones M."/>
            <person name="Mcmanus D."/>
            <person name="Krause L."/>
        </authorList>
    </citation>
    <scope>NUCLEOTIDE SEQUENCE [LARGE SCALE GENOMIC DNA]</scope>
    <source>
        <strain evidence="10 11">TAN1997</strain>
    </source>
</reference>
<comment type="subcellular location">
    <subcellularLocation>
        <location evidence="2 9">Cell membrane</location>
        <topology evidence="2 9">Multi-pass membrane protein</topology>
    </subcellularLocation>
</comment>
<dbReference type="GO" id="GO:0032217">
    <property type="term" value="F:riboflavin transmembrane transporter activity"/>
    <property type="evidence" value="ECO:0007669"/>
    <property type="project" value="UniProtKB-UniRule"/>
</dbReference>
<dbReference type="EMBL" id="QMKO01001653">
    <property type="protein sequence ID" value="RTG87672.1"/>
    <property type="molecule type" value="Genomic_DNA"/>
</dbReference>
<keyword evidence="11" id="KW-1185">Reference proteome</keyword>
<comment type="similarity">
    <text evidence="3 9">Belongs to the riboflavin transporter family.</text>
</comment>
<organism evidence="10 11">
    <name type="scientific">Schistosoma bovis</name>
    <name type="common">Blood fluke</name>
    <dbReference type="NCBI Taxonomy" id="6184"/>
    <lineage>
        <taxon>Eukaryota</taxon>
        <taxon>Metazoa</taxon>
        <taxon>Spiralia</taxon>
        <taxon>Lophotrochozoa</taxon>
        <taxon>Platyhelminthes</taxon>
        <taxon>Trematoda</taxon>
        <taxon>Digenea</taxon>
        <taxon>Strigeidida</taxon>
        <taxon>Schistosomatoidea</taxon>
        <taxon>Schistosomatidae</taxon>
        <taxon>Schistosoma</taxon>
    </lineage>
</organism>
<dbReference type="AlphaFoldDB" id="A0A430QJ04"/>
<comment type="function">
    <text evidence="9">Plasma membrane transporter mediating the uptake by cells of the water soluble vitamin B2/riboflavin that plays a key role in biochemical oxidation-reduction reactions of the carbohydrate, lipid, and amino acid metabolism.</text>
</comment>
<evidence type="ECO:0000256" key="2">
    <source>
        <dbReference type="ARBA" id="ARBA00004651"/>
    </source>
</evidence>
<feature type="transmembrane region" description="Helical" evidence="9">
    <location>
        <begin position="6"/>
        <end position="27"/>
    </location>
</feature>
<keyword evidence="6 9" id="KW-0812">Transmembrane</keyword>
<dbReference type="STRING" id="6184.A0A430QJ04"/>
<comment type="caution">
    <text evidence="10">The sequence shown here is derived from an EMBL/GenBank/DDBJ whole genome shotgun (WGS) entry which is preliminary data.</text>
</comment>
<comment type="caution">
    <text evidence="9">Lacks conserved residue(s) required for the propagation of feature annotation.</text>
</comment>
<evidence type="ECO:0000313" key="11">
    <source>
        <dbReference type="Proteomes" id="UP000290809"/>
    </source>
</evidence>
<dbReference type="Pfam" id="PF06237">
    <property type="entry name" value="SLC52_ribofla_tr"/>
    <property type="match status" value="1"/>
</dbReference>
<keyword evidence="4 9" id="KW-0813">Transport</keyword>
<gene>
    <name evidence="10" type="ORF">DC041_0009408</name>
</gene>
<sequence>MLITDLLILAWIAIRCLFASLRTWIWMSLSSHSHRPTRLRLAGLSTQFGAALGAILGFILVVYFQLFKNKLPCLQV</sequence>
<proteinExistence type="inferred from homology"/>
<evidence type="ECO:0000256" key="3">
    <source>
        <dbReference type="ARBA" id="ARBA00006366"/>
    </source>
</evidence>
<evidence type="ECO:0000256" key="1">
    <source>
        <dbReference type="ARBA" id="ARBA00000215"/>
    </source>
</evidence>
<evidence type="ECO:0000256" key="5">
    <source>
        <dbReference type="ARBA" id="ARBA00022475"/>
    </source>
</evidence>
<feature type="transmembrane region" description="Helical" evidence="9">
    <location>
        <begin position="48"/>
        <end position="66"/>
    </location>
</feature>
<evidence type="ECO:0000256" key="9">
    <source>
        <dbReference type="RuleBase" id="RU368035"/>
    </source>
</evidence>
<name>A0A430QJ04_SCHBO</name>
<evidence type="ECO:0000256" key="7">
    <source>
        <dbReference type="ARBA" id="ARBA00022989"/>
    </source>
</evidence>
<evidence type="ECO:0000256" key="8">
    <source>
        <dbReference type="ARBA" id="ARBA00023136"/>
    </source>
</evidence>
<dbReference type="Proteomes" id="UP000290809">
    <property type="component" value="Unassembled WGS sequence"/>
</dbReference>
<protein>
    <recommendedName>
        <fullName evidence="9">Riboflavin transporter</fullName>
    </recommendedName>
</protein>
<comment type="catalytic activity">
    <reaction evidence="1 9">
        <text>riboflavin(in) = riboflavin(out)</text>
        <dbReference type="Rhea" id="RHEA:35015"/>
        <dbReference type="ChEBI" id="CHEBI:57986"/>
    </reaction>
</comment>
<dbReference type="GO" id="GO:0005886">
    <property type="term" value="C:plasma membrane"/>
    <property type="evidence" value="ECO:0007669"/>
    <property type="project" value="UniProtKB-SubCell"/>
</dbReference>
<evidence type="ECO:0000313" key="10">
    <source>
        <dbReference type="EMBL" id="RTG87672.1"/>
    </source>
</evidence>
<keyword evidence="7 9" id="KW-1133">Transmembrane helix</keyword>
<keyword evidence="8 9" id="KW-0472">Membrane</keyword>
<accession>A0A430QJ04</accession>
<evidence type="ECO:0000256" key="6">
    <source>
        <dbReference type="ARBA" id="ARBA00022692"/>
    </source>
</evidence>
<evidence type="ECO:0000256" key="4">
    <source>
        <dbReference type="ARBA" id="ARBA00022448"/>
    </source>
</evidence>
<keyword evidence="5 9" id="KW-1003">Cell membrane</keyword>
<dbReference type="InterPro" id="IPR009357">
    <property type="entry name" value="Riboflavin_transptr"/>
</dbReference>